<evidence type="ECO:0000313" key="8">
    <source>
        <dbReference type="EMBL" id="OAV88369.1"/>
    </source>
</evidence>
<dbReference type="InterPro" id="IPR035531">
    <property type="entry name" value="GTPBP1-like"/>
</dbReference>
<evidence type="ECO:0000256" key="6">
    <source>
        <dbReference type="SAM" id="MobiDB-lite"/>
    </source>
</evidence>
<dbReference type="OrthoDB" id="248233at2759"/>
<keyword evidence="2" id="KW-0547">Nucleotide-binding</keyword>
<evidence type="ECO:0000256" key="3">
    <source>
        <dbReference type="ARBA" id="ARBA00022768"/>
    </source>
</evidence>
<reference evidence="9" key="4">
    <citation type="submission" date="2025-05" db="UniProtKB">
        <authorList>
            <consortium name="EnsemblFungi"/>
        </authorList>
    </citation>
    <scope>IDENTIFICATION</scope>
    <source>
        <strain evidence="9">isolate 1-1 / race 1 (BBBD)</strain>
    </source>
</reference>
<dbReference type="Gene3D" id="3.40.50.300">
    <property type="entry name" value="P-loop containing nucleotide triphosphate hydrolases"/>
    <property type="match status" value="1"/>
</dbReference>
<dbReference type="Pfam" id="PF03143">
    <property type="entry name" value="GTP_EFTU_D3"/>
    <property type="match status" value="1"/>
</dbReference>
<dbReference type="SUPFAM" id="SSF50447">
    <property type="entry name" value="Translation proteins"/>
    <property type="match status" value="1"/>
</dbReference>
<dbReference type="VEuPathDB" id="FungiDB:PTTG_07079"/>
<reference evidence="8" key="2">
    <citation type="submission" date="2016-05" db="EMBL/GenBank/DDBJ databases">
        <title>Comparative analysis highlights variable genome content of wheat rusts and divergence of the mating loci.</title>
        <authorList>
            <person name="Cuomo C.A."/>
            <person name="Bakkeren G."/>
            <person name="Szabo L."/>
            <person name="Khalil H."/>
            <person name="Joly D."/>
            <person name="Goldberg J."/>
            <person name="Young S."/>
            <person name="Zeng Q."/>
            <person name="Fellers J."/>
        </authorList>
    </citation>
    <scope>NUCLEOTIDE SEQUENCE [LARGE SCALE GENOMIC DNA]</scope>
    <source>
        <strain evidence="8">1-1 BBBD Race 1</strain>
    </source>
</reference>
<dbReference type="SUPFAM" id="SSF50465">
    <property type="entry name" value="EF-Tu/eEF-1alpha/eIF2-gamma C-terminal domain"/>
    <property type="match status" value="1"/>
</dbReference>
<keyword evidence="4" id="KW-0648">Protein biosynthesis</keyword>
<keyword evidence="3" id="KW-0251">Elongation factor</keyword>
<dbReference type="Pfam" id="PF00009">
    <property type="entry name" value="GTP_EFTU"/>
    <property type="match status" value="1"/>
</dbReference>
<dbReference type="FunFam" id="3.40.50.300:FF:000091">
    <property type="entry name" value="Probable GTP-binding protein 1"/>
    <property type="match status" value="1"/>
</dbReference>
<comment type="similarity">
    <text evidence="1">Belongs to the TRAFAC class translation factor GTPase superfamily. Classic translation factor GTPase family. EF-Tu/EF-1A subfamily.</text>
</comment>
<feature type="region of interest" description="Disordered" evidence="6">
    <location>
        <begin position="1"/>
        <end position="44"/>
    </location>
</feature>
<dbReference type="InterPro" id="IPR027417">
    <property type="entry name" value="P-loop_NTPase"/>
</dbReference>
<dbReference type="InterPro" id="IPR050055">
    <property type="entry name" value="EF-Tu_GTPase"/>
</dbReference>
<dbReference type="STRING" id="630390.A0A180G7B1"/>
<dbReference type="CDD" id="cd03708">
    <property type="entry name" value="GTPBP_III"/>
    <property type="match status" value="1"/>
</dbReference>
<evidence type="ECO:0000259" key="7">
    <source>
        <dbReference type="PROSITE" id="PS51722"/>
    </source>
</evidence>
<reference evidence="9 10" key="3">
    <citation type="journal article" date="2017" name="G3 (Bethesda)">
        <title>Comparative analysis highlights variable genome content of wheat rusts and divergence of the mating loci.</title>
        <authorList>
            <person name="Cuomo C.A."/>
            <person name="Bakkeren G."/>
            <person name="Khalil H.B."/>
            <person name="Panwar V."/>
            <person name="Joly D."/>
            <person name="Linning R."/>
            <person name="Sakthikumar S."/>
            <person name="Song X."/>
            <person name="Adiconis X."/>
            <person name="Fan L."/>
            <person name="Goldberg J.M."/>
            <person name="Levin J.Z."/>
            <person name="Young S."/>
            <person name="Zeng Q."/>
            <person name="Anikster Y."/>
            <person name="Bruce M."/>
            <person name="Wang M."/>
            <person name="Yin C."/>
            <person name="McCallum B."/>
            <person name="Szabo L.J."/>
            <person name="Hulbert S."/>
            <person name="Chen X."/>
            <person name="Fellers J.P."/>
        </authorList>
    </citation>
    <scope>NUCLEOTIDE SEQUENCE</scope>
    <source>
        <strain evidence="10">Isolate 1-1 / race 1 (BBBD)</strain>
        <strain evidence="9">isolate 1-1 / race 1 (BBBD)</strain>
    </source>
</reference>
<evidence type="ECO:0000313" key="10">
    <source>
        <dbReference type="Proteomes" id="UP000005240"/>
    </source>
</evidence>
<protein>
    <submittedName>
        <fullName evidence="9">Tr-type G domain-containing protein</fullName>
    </submittedName>
</protein>
<feature type="region of interest" description="Disordered" evidence="6">
    <location>
        <begin position="79"/>
        <end position="101"/>
    </location>
</feature>
<dbReference type="InterPro" id="IPR009001">
    <property type="entry name" value="Transl_elong_EF1A/Init_IF2_C"/>
</dbReference>
<evidence type="ECO:0000256" key="5">
    <source>
        <dbReference type="ARBA" id="ARBA00023134"/>
    </source>
</evidence>
<dbReference type="InterPro" id="IPR000795">
    <property type="entry name" value="T_Tr_GTP-bd_dom"/>
</dbReference>
<evidence type="ECO:0000256" key="2">
    <source>
        <dbReference type="ARBA" id="ARBA00022741"/>
    </source>
</evidence>
<keyword evidence="5" id="KW-0342">GTP-binding</keyword>
<dbReference type="AlphaFoldDB" id="A0A180G7B1"/>
<dbReference type="PROSITE" id="PS51722">
    <property type="entry name" value="G_TR_2"/>
    <property type="match status" value="1"/>
</dbReference>
<feature type="domain" description="Tr-type G" evidence="7">
    <location>
        <begin position="306"/>
        <end position="549"/>
    </location>
</feature>
<evidence type="ECO:0000313" key="9">
    <source>
        <dbReference type="EnsemblFungi" id="PTTG_07079-t43_1-p1"/>
    </source>
</evidence>
<dbReference type="CDD" id="cd03694">
    <property type="entry name" value="GTPBP_II"/>
    <property type="match status" value="1"/>
</dbReference>
<evidence type="ECO:0000256" key="1">
    <source>
        <dbReference type="ARBA" id="ARBA00007249"/>
    </source>
</evidence>
<feature type="compositionally biased region" description="Basic residues" evidence="6">
    <location>
        <begin position="1"/>
        <end position="10"/>
    </location>
</feature>
<dbReference type="GO" id="GO:0003924">
    <property type="term" value="F:GTPase activity"/>
    <property type="evidence" value="ECO:0007669"/>
    <property type="project" value="InterPro"/>
</dbReference>
<dbReference type="GO" id="GO:0005525">
    <property type="term" value="F:GTP binding"/>
    <property type="evidence" value="ECO:0007669"/>
    <property type="project" value="UniProtKB-KW"/>
</dbReference>
<dbReference type="SUPFAM" id="SSF52540">
    <property type="entry name" value="P-loop containing nucleoside triphosphate hydrolases"/>
    <property type="match status" value="1"/>
</dbReference>
<evidence type="ECO:0000256" key="4">
    <source>
        <dbReference type="ARBA" id="ARBA00022917"/>
    </source>
</evidence>
<dbReference type="GO" id="GO:0003746">
    <property type="term" value="F:translation elongation factor activity"/>
    <property type="evidence" value="ECO:0007669"/>
    <property type="project" value="UniProtKB-KW"/>
</dbReference>
<dbReference type="PANTHER" id="PTHR43721">
    <property type="entry name" value="ELONGATION FACTOR TU-RELATED"/>
    <property type="match status" value="1"/>
</dbReference>
<dbReference type="Pfam" id="PF03144">
    <property type="entry name" value="GTP_EFTU_D2"/>
    <property type="match status" value="1"/>
</dbReference>
<dbReference type="InterPro" id="IPR004160">
    <property type="entry name" value="Transl_elong_EFTu/EF1A_C"/>
</dbReference>
<dbReference type="CDD" id="cd04165">
    <property type="entry name" value="GTPBP1_like"/>
    <property type="match status" value="1"/>
</dbReference>
<dbReference type="FunFam" id="2.40.30.10:FF:000084">
    <property type="entry name" value="GTP-binding elongation factor Tu family"/>
    <property type="match status" value="1"/>
</dbReference>
<reference evidence="8" key="1">
    <citation type="submission" date="2009-11" db="EMBL/GenBank/DDBJ databases">
        <authorList>
            <consortium name="The Broad Institute Genome Sequencing Platform"/>
            <person name="Ward D."/>
            <person name="Feldgarden M."/>
            <person name="Earl A."/>
            <person name="Young S.K."/>
            <person name="Zeng Q."/>
            <person name="Koehrsen M."/>
            <person name="Alvarado L."/>
            <person name="Berlin A."/>
            <person name="Bochicchio J."/>
            <person name="Borenstein D."/>
            <person name="Chapman S.B."/>
            <person name="Chen Z."/>
            <person name="Engels R."/>
            <person name="Freedman E."/>
            <person name="Gellesch M."/>
            <person name="Goldberg J."/>
            <person name="Griggs A."/>
            <person name="Gujja S."/>
            <person name="Heilman E."/>
            <person name="Heiman D."/>
            <person name="Hepburn T."/>
            <person name="Howarth C."/>
            <person name="Jen D."/>
            <person name="Larson L."/>
            <person name="Lewis B."/>
            <person name="Mehta T."/>
            <person name="Park D."/>
            <person name="Pearson M."/>
            <person name="Roberts A."/>
            <person name="Saif S."/>
            <person name="Shea T."/>
            <person name="Shenoy N."/>
            <person name="Sisk P."/>
            <person name="Stolte C."/>
            <person name="Sykes S."/>
            <person name="Thomson T."/>
            <person name="Walk T."/>
            <person name="White J."/>
            <person name="Yandava C."/>
            <person name="Izard J."/>
            <person name="Baranova O.V."/>
            <person name="Blanton J.M."/>
            <person name="Tanner A.C."/>
            <person name="Dewhirst F.E."/>
            <person name="Haas B."/>
            <person name="Nusbaum C."/>
            <person name="Birren B."/>
        </authorList>
    </citation>
    <scope>NUCLEOTIDE SEQUENCE [LARGE SCALE GENOMIC DNA]</scope>
    <source>
        <strain evidence="8">1-1 BBBD Race 1</strain>
    </source>
</reference>
<keyword evidence="10" id="KW-1185">Reference proteome</keyword>
<dbReference type="InterPro" id="IPR004161">
    <property type="entry name" value="EFTu-like_2"/>
</dbReference>
<gene>
    <name evidence="8" type="ORF">PTTG_07079</name>
</gene>
<dbReference type="PANTHER" id="PTHR43721:SF9">
    <property type="entry name" value="GTP-BINDING PROTEIN 1"/>
    <property type="match status" value="1"/>
</dbReference>
<accession>A0A180G7B1</accession>
<dbReference type="EnsemblFungi" id="PTTG_07079-t43_1">
    <property type="protein sequence ID" value="PTTG_07079-t43_1-p1"/>
    <property type="gene ID" value="PTTG_07079"/>
</dbReference>
<dbReference type="InterPro" id="IPR009000">
    <property type="entry name" value="Transl_B-barrel_sf"/>
</dbReference>
<dbReference type="EMBL" id="ADAS02000181">
    <property type="protein sequence ID" value="OAV88369.1"/>
    <property type="molecule type" value="Genomic_DNA"/>
</dbReference>
<dbReference type="FunFam" id="2.40.30.10:FF:000014">
    <property type="entry name" value="Probable GTP-binding protein 1"/>
    <property type="match status" value="1"/>
</dbReference>
<dbReference type="Proteomes" id="UP000005240">
    <property type="component" value="Unassembled WGS sequence"/>
</dbReference>
<sequence length="740" mass="81490">MFRLRPKPNSRHTAEKPRGDQINPIRSIDTSFWSDSEQKNRDSDVELKPSVLFLPADRMYASLASHPTDLFDNNMQSATLNQQPGRTSDQPHSQNGSKSNPIINFQKEIDEIARKNNHPAATAINPDNHAHALASQLENSHITDDSLLVELEKVNQVEPGVALKTRLLNRSSFLIKSLSTYIEKRLVTDHELIIYLGLHNLHHSSLGVLFQSEYQLPSDNQDQKLSLTSNDKTRIIQGLQEISNSIGAEVFTLWDGLQDEKIHEPSPDEGNLIDKLAVNDEAILERWNPSSMRIMIRSIPESVHDIVELRVACVGNVDSGKSTTLGVLTKGKLDDGRGRARVSLFRHKHELDSGRTSSVGMEIMGFDAKGKEVRPEGAAGDLLASNQVGLRKQQLSWDDICKKAAKVVSFIDLAGHERYLKTTIFGLTGCSPDFVLLIIGANAGLIGMSKEHLSVALALSIPVVAVITKVDTLTPANVLEQTIKQLVKILKSPGCRKVPVFVKNEGMSSELAQTFIKDKACPIFMISNVTGNGIAPLKLFLNSLPAGLEAQYPIDDPLEFTISDAFSVPFVGTVVSGVIGSGHLATGQEVWLGPDGLGHFSLTIIKSIQRKRVNVDHAHAGQSVSLNLKRIKRSGVRKGMVILSKNLESPPKATKVFEGQVLILYHNSTIQPNYQAMLHVGSVRQTVKILSIEKSQVLRTGDRAKIKFEFMKQPEFVKLGQKLLFREGKTKGLGVITKLL</sequence>
<organism evidence="8">
    <name type="scientific">Puccinia triticina (isolate 1-1 / race 1 (BBBD))</name>
    <name type="common">Brown leaf rust fungus</name>
    <dbReference type="NCBI Taxonomy" id="630390"/>
    <lineage>
        <taxon>Eukaryota</taxon>
        <taxon>Fungi</taxon>
        <taxon>Dikarya</taxon>
        <taxon>Basidiomycota</taxon>
        <taxon>Pucciniomycotina</taxon>
        <taxon>Pucciniomycetes</taxon>
        <taxon>Pucciniales</taxon>
        <taxon>Pucciniaceae</taxon>
        <taxon>Puccinia</taxon>
    </lineage>
</organism>
<name>A0A180G7B1_PUCT1</name>
<proteinExistence type="inferred from homology"/>
<dbReference type="Gene3D" id="2.40.30.10">
    <property type="entry name" value="Translation factors"/>
    <property type="match status" value="2"/>
</dbReference>